<evidence type="ECO:0000313" key="3">
    <source>
        <dbReference type="EMBL" id="QQR28543.1"/>
    </source>
</evidence>
<dbReference type="InterPro" id="IPR023214">
    <property type="entry name" value="HAD_sf"/>
</dbReference>
<dbReference type="Proteomes" id="UP000596035">
    <property type="component" value="Chromosome"/>
</dbReference>
<gene>
    <name evidence="2" type="ORF">ADH66_00430</name>
    <name evidence="3" type="ORF">I5Q82_10425</name>
</gene>
<dbReference type="KEGG" id="amur:ADH66_00430"/>
<evidence type="ECO:0000313" key="4">
    <source>
        <dbReference type="Proteomes" id="UP000196710"/>
    </source>
</evidence>
<dbReference type="SFLD" id="SFLDG01129">
    <property type="entry name" value="C1.5:_HAD__Beta-PGM__Phosphata"/>
    <property type="match status" value="1"/>
</dbReference>
<dbReference type="AlphaFoldDB" id="A0A1Z2XLE8"/>
<dbReference type="InterPro" id="IPR006439">
    <property type="entry name" value="HAD-SF_hydro_IA"/>
</dbReference>
<keyword evidence="1 3" id="KW-0378">Hydrolase</keyword>
<evidence type="ECO:0000313" key="2">
    <source>
        <dbReference type="EMBL" id="ASB39255.1"/>
    </source>
</evidence>
<reference evidence="2" key="1">
    <citation type="journal article" date="2017" name="Genome Announc.">
        <title>High-Quality Whole-Genome Sequences of the Oligo-Mouse-Microbiota Bacterial Community.</title>
        <authorList>
            <person name="Garzetti D."/>
            <person name="Brugiroux S."/>
            <person name="Bunk B."/>
            <person name="Pukall R."/>
            <person name="McCoy K.D."/>
            <person name="Macpherson A.J."/>
            <person name="Stecher B."/>
        </authorList>
    </citation>
    <scope>NUCLEOTIDE SEQUENCE</scope>
    <source>
        <strain evidence="2">KB18</strain>
    </source>
</reference>
<name>A0A1Z2XLE8_9FIRM</name>
<dbReference type="GO" id="GO:0016787">
    <property type="term" value="F:hydrolase activity"/>
    <property type="evidence" value="ECO:0007669"/>
    <property type="project" value="UniProtKB-KW"/>
</dbReference>
<dbReference type="EMBL" id="CP021422">
    <property type="protein sequence ID" value="ASB39255.1"/>
    <property type="molecule type" value="Genomic_DNA"/>
</dbReference>
<dbReference type="SFLD" id="SFLDS00003">
    <property type="entry name" value="Haloacid_Dehalogenase"/>
    <property type="match status" value="1"/>
</dbReference>
<dbReference type="EMBL" id="CP065321">
    <property type="protein sequence ID" value="QQR28543.1"/>
    <property type="molecule type" value="Genomic_DNA"/>
</dbReference>
<reference evidence="3 5" key="3">
    <citation type="submission" date="2020-11" db="EMBL/GenBank/DDBJ databases">
        <title>Closed and high quality bacterial genomes of the OMM12 community.</title>
        <authorList>
            <person name="Marbouty M."/>
            <person name="Lamy-Besnier Q."/>
            <person name="Debarbieux L."/>
            <person name="Koszul R."/>
        </authorList>
    </citation>
    <scope>NUCLEOTIDE SEQUENCE [LARGE SCALE GENOMIC DNA]</scope>
    <source>
        <strain evidence="3 5">KB18</strain>
    </source>
</reference>
<sequence length="239" mass="26339">MLRENITTLMFDLDGTLLPMDLESFTDTYFGLLAQKAAPYGYEPKTLVAAVWRGTKAMIANDGACPNDQRFWETFAGELGEQILDLRPVFDKFYAEEFNGAKTATRENPLAKRTVDAAKSAGYTVVLATNPMFPAVAVATRLGWLGLTPGDFSLVTSYENCSYCKPSPFYYTQILERMGKRPEECLMTGNDVREDALAAGKAGLSAYLITDCLENAHNDDISAIPHGSFTDFMKFAGLE</sequence>
<dbReference type="Pfam" id="PF00702">
    <property type="entry name" value="Hydrolase"/>
    <property type="match status" value="1"/>
</dbReference>
<proteinExistence type="predicted"/>
<dbReference type="InterPro" id="IPR036412">
    <property type="entry name" value="HAD-like_sf"/>
</dbReference>
<keyword evidence="4" id="KW-1185">Reference proteome</keyword>
<evidence type="ECO:0000313" key="5">
    <source>
        <dbReference type="Proteomes" id="UP000596035"/>
    </source>
</evidence>
<dbReference type="PANTHER" id="PTHR43316:SF3">
    <property type="entry name" value="HALOACID DEHALOGENASE, TYPE II (AFU_ORTHOLOGUE AFUA_2G07750)-RELATED"/>
    <property type="match status" value="1"/>
</dbReference>
<organism evidence="3 5">
    <name type="scientific">Acutalibacter muris</name>
    <dbReference type="NCBI Taxonomy" id="1796620"/>
    <lineage>
        <taxon>Bacteria</taxon>
        <taxon>Bacillati</taxon>
        <taxon>Bacillota</taxon>
        <taxon>Clostridia</taxon>
        <taxon>Eubacteriales</taxon>
        <taxon>Acutalibacteraceae</taxon>
        <taxon>Acutalibacter</taxon>
    </lineage>
</organism>
<dbReference type="SUPFAM" id="SSF56784">
    <property type="entry name" value="HAD-like"/>
    <property type="match status" value="1"/>
</dbReference>
<accession>A0A1Z2XLE8</accession>
<dbReference type="PANTHER" id="PTHR43316">
    <property type="entry name" value="HYDROLASE, HALOACID DELAHOGENASE-RELATED"/>
    <property type="match status" value="1"/>
</dbReference>
<dbReference type="RefSeq" id="WP_084384337.1">
    <property type="nucleotide sequence ID" value="NZ_CAPVCI010000001.1"/>
</dbReference>
<dbReference type="InterPro" id="IPR051540">
    <property type="entry name" value="S-2-haloacid_dehalogenase"/>
</dbReference>
<dbReference type="Gene3D" id="3.40.50.1000">
    <property type="entry name" value="HAD superfamily/HAD-like"/>
    <property type="match status" value="1"/>
</dbReference>
<dbReference type="Proteomes" id="UP000196710">
    <property type="component" value="Chromosome"/>
</dbReference>
<reference evidence="4" key="2">
    <citation type="submission" date="2017-05" db="EMBL/GenBank/DDBJ databases">
        <title>Improved OligoMM genomes.</title>
        <authorList>
            <person name="Garzetti D."/>
        </authorList>
    </citation>
    <scope>NUCLEOTIDE SEQUENCE [LARGE SCALE GENOMIC DNA]</scope>
    <source>
        <strain evidence="4">KB18</strain>
    </source>
</reference>
<evidence type="ECO:0000256" key="1">
    <source>
        <dbReference type="ARBA" id="ARBA00022801"/>
    </source>
</evidence>
<protein>
    <submittedName>
        <fullName evidence="3">HAD family hydrolase</fullName>
    </submittedName>
</protein>
<dbReference type="PRINTS" id="PR00413">
    <property type="entry name" value="HADHALOGNASE"/>
</dbReference>